<sequence length="482" mass="54610">MSFLLPGWERLADDFKAVRQPRQKPSVNIIYAYINAYNNTRVTHNLTACHSARFEMEFGMVFVHLLVASIYLPSWLSCLLSSISLLYRSKVLSMMSRAGTYDFIVLTVRNIHDGSVIGRSYLWIILGELAKLKLLSFTPESEKQKIPCNGRKSLPAVGPPQVGTGVNRRIYKLTLPTTRLIKTIPIVLSSGHMAYPTTRRIEVITRHMASALDQSAQVCSLAAHTKQRKIHIITSNRDNRSSTHITKEKQAAAFHRHRRAQSHAQQIPLSVAKADSRPLIRRHTFLENTIGSQPAFKTPLFLNRSLFARTPSRDLSTLSSLPLNTLCHIWALDTPNLSRHTSSYKPKIQSSPLISPVSFPDSKQNRYRSSVRVDFLLDILEHIPQFLPFPSSLTVFNHIHCTQFFSVGCFPQIRPANHSSSSHQRLISKSLRSDLLVLGAFLFNPDTSEIFMWIELILGLLFFFLSFRLSSSHTLGEQTRIV</sequence>
<dbReference type="Proteomes" id="UP000037035">
    <property type="component" value="Unassembled WGS sequence"/>
</dbReference>
<keyword evidence="3" id="KW-1185">Reference proteome</keyword>
<keyword evidence="1" id="KW-0472">Membrane</keyword>
<evidence type="ECO:0000256" key="1">
    <source>
        <dbReference type="SAM" id="Phobius"/>
    </source>
</evidence>
<feature type="transmembrane region" description="Helical" evidence="1">
    <location>
        <begin position="450"/>
        <end position="470"/>
    </location>
</feature>
<proteinExistence type="predicted"/>
<keyword evidence="1" id="KW-0812">Transmembrane</keyword>
<protein>
    <submittedName>
        <fullName evidence="2">Uncharacterized protein</fullName>
    </submittedName>
</protein>
<name>A0A0L6V3G2_9BASI</name>
<reference evidence="2 3" key="1">
    <citation type="submission" date="2015-08" db="EMBL/GenBank/DDBJ databases">
        <title>Next Generation Sequencing and Analysis of the Genome of Puccinia sorghi L Schw, the Causal Agent of Maize Common Rust.</title>
        <authorList>
            <person name="Rochi L."/>
            <person name="Burguener G."/>
            <person name="Darino M."/>
            <person name="Turjanski A."/>
            <person name="Kreff E."/>
            <person name="Dieguez M.J."/>
            <person name="Sacco F."/>
        </authorList>
    </citation>
    <scope>NUCLEOTIDE SEQUENCE [LARGE SCALE GENOMIC DNA]</scope>
    <source>
        <strain evidence="2 3">RO10H11247</strain>
    </source>
</reference>
<evidence type="ECO:0000313" key="3">
    <source>
        <dbReference type="Proteomes" id="UP000037035"/>
    </source>
</evidence>
<organism evidence="2 3">
    <name type="scientific">Puccinia sorghi</name>
    <dbReference type="NCBI Taxonomy" id="27349"/>
    <lineage>
        <taxon>Eukaryota</taxon>
        <taxon>Fungi</taxon>
        <taxon>Dikarya</taxon>
        <taxon>Basidiomycota</taxon>
        <taxon>Pucciniomycotina</taxon>
        <taxon>Pucciniomycetes</taxon>
        <taxon>Pucciniales</taxon>
        <taxon>Pucciniaceae</taxon>
        <taxon>Puccinia</taxon>
    </lineage>
</organism>
<dbReference type="VEuPathDB" id="FungiDB:VP01_271g1"/>
<evidence type="ECO:0000313" key="2">
    <source>
        <dbReference type="EMBL" id="KNZ55289.1"/>
    </source>
</evidence>
<keyword evidence="1" id="KW-1133">Transmembrane helix</keyword>
<accession>A0A0L6V3G2</accession>
<dbReference type="AlphaFoldDB" id="A0A0L6V3G2"/>
<comment type="caution">
    <text evidence="2">The sequence shown here is derived from an EMBL/GenBank/DDBJ whole genome shotgun (WGS) entry which is preliminary data.</text>
</comment>
<gene>
    <name evidence="2" type="ORF">VP01_271g1</name>
</gene>
<dbReference type="EMBL" id="LAVV01007635">
    <property type="protein sequence ID" value="KNZ55289.1"/>
    <property type="molecule type" value="Genomic_DNA"/>
</dbReference>